<accession>A0AAV6VIR7</accession>
<evidence type="ECO:0000313" key="3">
    <source>
        <dbReference type="Proteomes" id="UP000827092"/>
    </source>
</evidence>
<evidence type="ECO:0000313" key="2">
    <source>
        <dbReference type="EMBL" id="KAG8195588.1"/>
    </source>
</evidence>
<organism evidence="2 3">
    <name type="scientific">Oedothorax gibbosus</name>
    <dbReference type="NCBI Taxonomy" id="931172"/>
    <lineage>
        <taxon>Eukaryota</taxon>
        <taxon>Metazoa</taxon>
        <taxon>Ecdysozoa</taxon>
        <taxon>Arthropoda</taxon>
        <taxon>Chelicerata</taxon>
        <taxon>Arachnida</taxon>
        <taxon>Araneae</taxon>
        <taxon>Araneomorphae</taxon>
        <taxon>Entelegynae</taxon>
        <taxon>Araneoidea</taxon>
        <taxon>Linyphiidae</taxon>
        <taxon>Erigoninae</taxon>
        <taxon>Oedothorax</taxon>
    </lineage>
</organism>
<keyword evidence="3" id="KW-1185">Reference proteome</keyword>
<protein>
    <recommendedName>
        <fullName evidence="4">Wingless</fullName>
    </recommendedName>
</protein>
<dbReference type="EMBL" id="JAFNEN010000084">
    <property type="protein sequence ID" value="KAG8195588.1"/>
    <property type="molecule type" value="Genomic_DNA"/>
</dbReference>
<evidence type="ECO:0008006" key="4">
    <source>
        <dbReference type="Google" id="ProtNLM"/>
    </source>
</evidence>
<evidence type="ECO:0000256" key="1">
    <source>
        <dbReference type="SAM" id="MobiDB-lite"/>
    </source>
</evidence>
<reference evidence="2 3" key="1">
    <citation type="journal article" date="2022" name="Nat. Ecol. Evol.">
        <title>A masculinizing supergene underlies an exaggerated male reproductive morph in a spider.</title>
        <authorList>
            <person name="Hendrickx F."/>
            <person name="De Corte Z."/>
            <person name="Sonet G."/>
            <person name="Van Belleghem S.M."/>
            <person name="Kostlbacher S."/>
            <person name="Vangestel C."/>
        </authorList>
    </citation>
    <scope>NUCLEOTIDE SEQUENCE [LARGE SCALE GENOMIC DNA]</scope>
    <source>
        <strain evidence="2">W744_W776</strain>
    </source>
</reference>
<proteinExistence type="predicted"/>
<sequence>MPWTTTLPSAVDGFVDENAPRDHRHRGHAGQEAARTRRHGRRHGEHGFSNRVVNGSLGKMMDNGTRIFES</sequence>
<dbReference type="AlphaFoldDB" id="A0AAV6VIR7"/>
<gene>
    <name evidence="2" type="ORF">JTE90_002208</name>
</gene>
<name>A0AAV6VIR7_9ARAC</name>
<feature type="region of interest" description="Disordered" evidence="1">
    <location>
        <begin position="1"/>
        <end position="70"/>
    </location>
</feature>
<dbReference type="Proteomes" id="UP000827092">
    <property type="component" value="Unassembled WGS sequence"/>
</dbReference>
<comment type="caution">
    <text evidence="2">The sequence shown here is derived from an EMBL/GenBank/DDBJ whole genome shotgun (WGS) entry which is preliminary data.</text>
</comment>